<accession>T0RUZ9</accession>
<evidence type="ECO:0000256" key="1">
    <source>
        <dbReference type="ARBA" id="ARBA00023002"/>
    </source>
</evidence>
<dbReference type="eggNOG" id="KOG2456">
    <property type="taxonomic scope" value="Eukaryota"/>
</dbReference>
<evidence type="ECO:0000313" key="4">
    <source>
        <dbReference type="Proteomes" id="UP000030762"/>
    </source>
</evidence>
<sequence>MVQISNPNLPFGGVGNSGMGAYHGHKSFEVFSHAKSVQYKHFILDIAQRYQPYTPFARQLLGAALFPIPRSWQRASVFVALVALVGIVLAIVYA</sequence>
<dbReference type="EMBL" id="JH767148">
    <property type="protein sequence ID" value="EQC36313.1"/>
    <property type="molecule type" value="Genomic_DNA"/>
</dbReference>
<organism evidence="3 4">
    <name type="scientific">Saprolegnia diclina (strain VS20)</name>
    <dbReference type="NCBI Taxonomy" id="1156394"/>
    <lineage>
        <taxon>Eukaryota</taxon>
        <taxon>Sar</taxon>
        <taxon>Stramenopiles</taxon>
        <taxon>Oomycota</taxon>
        <taxon>Saprolegniomycetes</taxon>
        <taxon>Saprolegniales</taxon>
        <taxon>Saprolegniaceae</taxon>
        <taxon>Saprolegnia</taxon>
    </lineage>
</organism>
<keyword evidence="2" id="KW-0812">Transmembrane</keyword>
<dbReference type="GO" id="GO:0006081">
    <property type="term" value="P:aldehyde metabolic process"/>
    <property type="evidence" value="ECO:0007669"/>
    <property type="project" value="InterPro"/>
</dbReference>
<feature type="transmembrane region" description="Helical" evidence="2">
    <location>
        <begin position="75"/>
        <end position="93"/>
    </location>
</feature>
<dbReference type="GO" id="GO:0004029">
    <property type="term" value="F:aldehyde dehydrogenase (NAD+) activity"/>
    <property type="evidence" value="ECO:0007669"/>
    <property type="project" value="TreeGrafter"/>
</dbReference>
<reference evidence="3 4" key="1">
    <citation type="submission" date="2012-04" db="EMBL/GenBank/DDBJ databases">
        <title>The Genome Sequence of Saprolegnia declina VS20.</title>
        <authorList>
            <consortium name="The Broad Institute Genome Sequencing Platform"/>
            <person name="Russ C."/>
            <person name="Nusbaum C."/>
            <person name="Tyler B."/>
            <person name="van West P."/>
            <person name="Dieguez-Uribeondo J."/>
            <person name="de Bruijn I."/>
            <person name="Tripathy S."/>
            <person name="Jiang R."/>
            <person name="Young S.K."/>
            <person name="Zeng Q."/>
            <person name="Gargeya S."/>
            <person name="Fitzgerald M."/>
            <person name="Haas B."/>
            <person name="Abouelleil A."/>
            <person name="Alvarado L."/>
            <person name="Arachchi H.M."/>
            <person name="Berlin A."/>
            <person name="Chapman S.B."/>
            <person name="Goldberg J."/>
            <person name="Griggs A."/>
            <person name="Gujja S."/>
            <person name="Hansen M."/>
            <person name="Howarth C."/>
            <person name="Imamovic A."/>
            <person name="Larimer J."/>
            <person name="McCowen C."/>
            <person name="Montmayeur A."/>
            <person name="Murphy C."/>
            <person name="Neiman D."/>
            <person name="Pearson M."/>
            <person name="Priest M."/>
            <person name="Roberts A."/>
            <person name="Saif S."/>
            <person name="Shea T."/>
            <person name="Sisk P."/>
            <person name="Sykes S."/>
            <person name="Wortman J."/>
            <person name="Nusbaum C."/>
            <person name="Birren B."/>
        </authorList>
    </citation>
    <scope>NUCLEOTIDE SEQUENCE [LARGE SCALE GENOMIC DNA]</scope>
    <source>
        <strain evidence="3 4">VS20</strain>
    </source>
</reference>
<dbReference type="GeneID" id="19947145"/>
<dbReference type="Proteomes" id="UP000030762">
    <property type="component" value="Unassembled WGS sequence"/>
</dbReference>
<dbReference type="InterPro" id="IPR016161">
    <property type="entry name" value="Ald_DH/histidinol_DH"/>
</dbReference>
<dbReference type="STRING" id="1156394.T0RUZ9"/>
<keyword evidence="2" id="KW-0472">Membrane</keyword>
<protein>
    <submittedName>
        <fullName evidence="3">Aldehyde dehydrogenase (NAD+)</fullName>
    </submittedName>
</protein>
<dbReference type="PANTHER" id="PTHR43570">
    <property type="entry name" value="ALDEHYDE DEHYDROGENASE"/>
    <property type="match status" value="1"/>
</dbReference>
<dbReference type="InParanoid" id="T0RUZ9"/>
<evidence type="ECO:0000256" key="2">
    <source>
        <dbReference type="SAM" id="Phobius"/>
    </source>
</evidence>
<dbReference type="VEuPathDB" id="FungiDB:SDRG_06418"/>
<dbReference type="InterPro" id="IPR012394">
    <property type="entry name" value="Aldehyde_DH_NAD(P)"/>
</dbReference>
<keyword evidence="1" id="KW-0560">Oxidoreductase</keyword>
<evidence type="ECO:0000313" key="3">
    <source>
        <dbReference type="EMBL" id="EQC36313.1"/>
    </source>
</evidence>
<gene>
    <name evidence="3" type="ORF">SDRG_06418</name>
</gene>
<dbReference type="InterPro" id="IPR016162">
    <property type="entry name" value="Ald_DH_N"/>
</dbReference>
<dbReference type="PANTHER" id="PTHR43570:SF16">
    <property type="entry name" value="ALDEHYDE DEHYDROGENASE TYPE III, ISOFORM Q"/>
    <property type="match status" value="1"/>
</dbReference>
<dbReference type="AlphaFoldDB" id="T0RUZ9"/>
<dbReference type="OrthoDB" id="440325at2759"/>
<keyword evidence="2" id="KW-1133">Transmembrane helix</keyword>
<dbReference type="SUPFAM" id="SSF53720">
    <property type="entry name" value="ALDH-like"/>
    <property type="match status" value="1"/>
</dbReference>
<name>T0RUZ9_SAPDV</name>
<dbReference type="GO" id="GO:0005737">
    <property type="term" value="C:cytoplasm"/>
    <property type="evidence" value="ECO:0007669"/>
    <property type="project" value="TreeGrafter"/>
</dbReference>
<keyword evidence="4" id="KW-1185">Reference proteome</keyword>
<proteinExistence type="predicted"/>
<dbReference type="RefSeq" id="XP_008610419.1">
    <property type="nucleotide sequence ID" value="XM_008612197.1"/>
</dbReference>
<dbReference type="Gene3D" id="3.40.605.10">
    <property type="entry name" value="Aldehyde Dehydrogenase, Chain A, domain 1"/>
    <property type="match status" value="1"/>
</dbReference>